<accession>A0ABV1JJE5</accession>
<evidence type="ECO:0000259" key="1">
    <source>
        <dbReference type="Pfam" id="PF09204"/>
    </source>
</evidence>
<dbReference type="InterPro" id="IPR036471">
    <property type="entry name" value="Colicin_D_sf"/>
</dbReference>
<dbReference type="Proteomes" id="UP001447151">
    <property type="component" value="Unassembled WGS sequence"/>
</dbReference>
<sequence>MKRTVFSKMAQDFFDGKMDAETFYNRFMDDWIANSSKPDDVRVPVPYIEQSLSLAVDSYCPVEFRDDMQPYDYDEEQLKRVVGIYLQTDDVDEAYRMMRRQGLI</sequence>
<feature type="domain" description="Colicin D immunity protein" evidence="1">
    <location>
        <begin position="5"/>
        <end position="82"/>
    </location>
</feature>
<reference evidence="2 3" key="1">
    <citation type="submission" date="2024-05" db="EMBL/GenBank/DDBJ databases">
        <authorList>
            <person name="Matzinger S.R."/>
            <person name="Bankers L."/>
            <person name="Rossheim A."/>
            <person name="Hetherington-Rauth M.C."/>
            <person name="Smith A."/>
            <person name="Baird S."/>
            <person name="Polanco D."/>
        </authorList>
    </citation>
    <scope>NUCLEOTIDE SEQUENCE [LARGE SCALE GENOMIC DNA]</scope>
    <source>
        <strain evidence="2 3">2024CJ-00066</strain>
    </source>
</reference>
<dbReference type="RefSeq" id="WP_349272691.1">
    <property type="nucleotide sequence ID" value="NZ_JBECZB010000004.1"/>
</dbReference>
<evidence type="ECO:0000313" key="2">
    <source>
        <dbReference type="EMBL" id="MEQ3510575.1"/>
    </source>
</evidence>
<keyword evidence="3" id="KW-1185">Reference proteome</keyword>
<dbReference type="Pfam" id="PF09204">
    <property type="entry name" value="Colicin_immun"/>
    <property type="match status" value="1"/>
</dbReference>
<gene>
    <name evidence="2" type="ORF">ABM124_04440</name>
</gene>
<name>A0ABV1JJE5_NEIPO</name>
<dbReference type="InterPro" id="IPR015287">
    <property type="entry name" value="Colicin_D_immunity_dom"/>
</dbReference>
<organism evidence="2 3">
    <name type="scientific">Neisseria polysaccharea</name>
    <dbReference type="NCBI Taxonomy" id="489"/>
    <lineage>
        <taxon>Bacteria</taxon>
        <taxon>Pseudomonadati</taxon>
        <taxon>Pseudomonadota</taxon>
        <taxon>Betaproteobacteria</taxon>
        <taxon>Neisseriales</taxon>
        <taxon>Neisseriaceae</taxon>
        <taxon>Neisseria</taxon>
    </lineage>
</organism>
<dbReference type="Gene3D" id="1.20.120.650">
    <property type="entry name" value="Colicin D"/>
    <property type="match status" value="1"/>
</dbReference>
<dbReference type="EMBL" id="JBECZB010000004">
    <property type="protein sequence ID" value="MEQ3510575.1"/>
    <property type="molecule type" value="Genomic_DNA"/>
</dbReference>
<comment type="caution">
    <text evidence="2">The sequence shown here is derived from an EMBL/GenBank/DDBJ whole genome shotgun (WGS) entry which is preliminary data.</text>
</comment>
<protein>
    <submittedName>
        <fullName evidence="2">Colicin immunity domain-containing protein</fullName>
    </submittedName>
</protein>
<proteinExistence type="predicted"/>
<evidence type="ECO:0000313" key="3">
    <source>
        <dbReference type="Proteomes" id="UP001447151"/>
    </source>
</evidence>